<dbReference type="AlphaFoldDB" id="A0A3A8I215"/>
<dbReference type="Proteomes" id="UP000563426">
    <property type="component" value="Unassembled WGS sequence"/>
</dbReference>
<dbReference type="OrthoDB" id="5490339at2"/>
<gene>
    <name evidence="1" type="ORF">HMI49_21235</name>
</gene>
<reference evidence="1 2" key="1">
    <citation type="submission" date="2020-05" db="EMBL/GenBank/DDBJ databases">
        <authorList>
            <person name="Whitworth D."/>
        </authorList>
    </citation>
    <scope>NUCLEOTIDE SEQUENCE [LARGE SCALE GENOMIC DNA]</scope>
    <source>
        <strain evidence="1 2">AB043B</strain>
    </source>
</reference>
<dbReference type="EMBL" id="JABFJV010000126">
    <property type="protein sequence ID" value="NOK35726.1"/>
    <property type="molecule type" value="Genomic_DNA"/>
</dbReference>
<proteinExistence type="predicted"/>
<dbReference type="RefSeq" id="WP_120526419.1">
    <property type="nucleotide sequence ID" value="NZ_JABFJV010000126.1"/>
</dbReference>
<keyword evidence="2" id="KW-1185">Reference proteome</keyword>
<accession>A0A3A8I215</accession>
<comment type="caution">
    <text evidence="1">The sequence shown here is derived from an EMBL/GenBank/DDBJ whole genome shotgun (WGS) entry which is preliminary data.</text>
</comment>
<evidence type="ECO:0000313" key="1">
    <source>
        <dbReference type="EMBL" id="NOK35726.1"/>
    </source>
</evidence>
<protein>
    <submittedName>
        <fullName evidence="1">Uncharacterized protein</fullName>
    </submittedName>
</protein>
<sequence length="307" mass="34290">MDVHYTWIGPPPADRNRDINGAKALAARCAGQSVKIYFWCLDAQVATYERDFAAHKNVTVRGMQAFLKTAGTKAYRWYYWYQETDDWAVAAMKDILDWGLANGTPPSYRAFVKDAWSLFLMYTWGGYVLDAGVGPHGGGAFALPEPKSFMAPSLTRDDALMIRRFQFSRLAGWQAQGDVTLNDSRADEVCEAMHYGAADEGEAEMCPQLEVWMLGSPRYAKGAWAALKQYCVVWKEMQQNNELVSATAPQVFRYLIAGSVYNGLTRTAKGAVQAPHGSFWYCTDNKDGTVDVPDLKLRKTYHGSSAH</sequence>
<evidence type="ECO:0000313" key="2">
    <source>
        <dbReference type="Proteomes" id="UP000563426"/>
    </source>
</evidence>
<organism evidence="1 2">
    <name type="scientific">Corallococcus exercitus</name>
    <dbReference type="NCBI Taxonomy" id="2316736"/>
    <lineage>
        <taxon>Bacteria</taxon>
        <taxon>Pseudomonadati</taxon>
        <taxon>Myxococcota</taxon>
        <taxon>Myxococcia</taxon>
        <taxon>Myxococcales</taxon>
        <taxon>Cystobacterineae</taxon>
        <taxon>Myxococcaceae</taxon>
        <taxon>Corallococcus</taxon>
    </lineage>
</organism>
<name>A0A3A8I215_9BACT</name>